<evidence type="ECO:0000313" key="2">
    <source>
        <dbReference type="Proteomes" id="UP001243330"/>
    </source>
</evidence>
<dbReference type="AlphaFoldDB" id="A0AAD9A189"/>
<reference evidence="1" key="1">
    <citation type="submission" date="2023-01" db="EMBL/GenBank/DDBJ databases">
        <title>Colletotrichum chrysophilum M932 genome sequence.</title>
        <authorList>
            <person name="Baroncelli R."/>
        </authorList>
    </citation>
    <scope>NUCLEOTIDE SEQUENCE</scope>
    <source>
        <strain evidence="1">M932</strain>
    </source>
</reference>
<evidence type="ECO:0000313" key="1">
    <source>
        <dbReference type="EMBL" id="KAK1838312.1"/>
    </source>
</evidence>
<proteinExistence type="predicted"/>
<dbReference type="EMBL" id="JAQOWY010000856">
    <property type="protein sequence ID" value="KAK1838312.1"/>
    <property type="molecule type" value="Genomic_DNA"/>
</dbReference>
<accession>A0AAD9A189</accession>
<protein>
    <submittedName>
        <fullName evidence="1">Uncharacterized protein</fullName>
    </submittedName>
</protein>
<name>A0AAD9A189_9PEZI</name>
<dbReference type="Proteomes" id="UP001243330">
    <property type="component" value="Unassembled WGS sequence"/>
</dbReference>
<organism evidence="1 2">
    <name type="scientific">Colletotrichum chrysophilum</name>
    <dbReference type="NCBI Taxonomy" id="1836956"/>
    <lineage>
        <taxon>Eukaryota</taxon>
        <taxon>Fungi</taxon>
        <taxon>Dikarya</taxon>
        <taxon>Ascomycota</taxon>
        <taxon>Pezizomycotina</taxon>
        <taxon>Sordariomycetes</taxon>
        <taxon>Hypocreomycetidae</taxon>
        <taxon>Glomerellales</taxon>
        <taxon>Glomerellaceae</taxon>
        <taxon>Colletotrichum</taxon>
        <taxon>Colletotrichum gloeosporioides species complex</taxon>
    </lineage>
</organism>
<comment type="caution">
    <text evidence="1">The sequence shown here is derived from an EMBL/GenBank/DDBJ whole genome shotgun (WGS) entry which is preliminary data.</text>
</comment>
<sequence>MDHGSCTTAACSNHPSPPCPDLLFVRNPLRKWLAMDGRLTCVSALGVSLELPVASSTRPLLSSCASTPNVLPHMLVRQQPSIRHHRSLHKLWSASRSKHCDEPSLPQQPPLPGYASLVSSALLHFLTGCSDVQTKASIKSSIRQSCF</sequence>
<gene>
    <name evidence="1" type="ORF">CCHR01_19063</name>
</gene>
<keyword evidence="2" id="KW-1185">Reference proteome</keyword>